<dbReference type="GO" id="GO:0030117">
    <property type="term" value="C:membrane coat"/>
    <property type="evidence" value="ECO:0007669"/>
    <property type="project" value="InterPro"/>
</dbReference>
<dbReference type="InterPro" id="IPR026739">
    <property type="entry name" value="AP_beta"/>
</dbReference>
<keyword evidence="4 6" id="KW-0653">Protein transport</keyword>
<dbReference type="PIRSF" id="PIRSF002291">
    <property type="entry name" value="AP_complex_beta"/>
    <property type="match status" value="1"/>
</dbReference>
<protein>
    <recommendedName>
        <fullName evidence="6">AP complex subunit beta</fullName>
    </recommendedName>
</protein>
<name>A0A9W8GFN4_9FUNG</name>
<dbReference type="OrthoDB" id="10254310at2759"/>
<dbReference type="InterPro" id="IPR016024">
    <property type="entry name" value="ARM-type_fold"/>
</dbReference>
<gene>
    <name evidence="9" type="primary">APL2</name>
    <name evidence="9" type="ORF">GGI25_000172</name>
</gene>
<comment type="similarity">
    <text evidence="2 6">Belongs to the adaptor complexes large subunit family.</text>
</comment>
<feature type="region of interest" description="Disordered" evidence="7">
    <location>
        <begin position="606"/>
        <end position="655"/>
    </location>
</feature>
<evidence type="ECO:0000256" key="5">
    <source>
        <dbReference type="ARBA" id="ARBA00023136"/>
    </source>
</evidence>
<comment type="function">
    <text evidence="6">Adaptins are components of the adaptor complexes which link clathrin to receptors in coated vesicles. Clathrin-associated protein complexes are believed to interact with the cytoplasmic tails of membrane proteins, leading to their selection and concentration.</text>
</comment>
<dbReference type="InterPro" id="IPR002553">
    <property type="entry name" value="Clathrin/coatomer_adapt-like_N"/>
</dbReference>
<evidence type="ECO:0000256" key="1">
    <source>
        <dbReference type="ARBA" id="ARBA00004308"/>
    </source>
</evidence>
<reference evidence="9" key="1">
    <citation type="submission" date="2022-07" db="EMBL/GenBank/DDBJ databases">
        <title>Phylogenomic reconstructions and comparative analyses of Kickxellomycotina fungi.</title>
        <authorList>
            <person name="Reynolds N.K."/>
            <person name="Stajich J.E."/>
            <person name="Barry K."/>
            <person name="Grigoriev I.V."/>
            <person name="Crous P."/>
            <person name="Smith M.E."/>
        </authorList>
    </citation>
    <scope>NUCLEOTIDE SEQUENCE</scope>
    <source>
        <strain evidence="9">NRRL 3115</strain>
    </source>
</reference>
<dbReference type="Gene3D" id="1.25.10.10">
    <property type="entry name" value="Leucine-rich Repeat Variant"/>
    <property type="match status" value="1"/>
</dbReference>
<dbReference type="Pfam" id="PF01602">
    <property type="entry name" value="Adaptin_N"/>
    <property type="match status" value="1"/>
</dbReference>
<dbReference type="GO" id="GO:0030276">
    <property type="term" value="F:clathrin binding"/>
    <property type="evidence" value="ECO:0007669"/>
    <property type="project" value="InterPro"/>
</dbReference>
<dbReference type="GO" id="GO:0016192">
    <property type="term" value="P:vesicle-mediated transport"/>
    <property type="evidence" value="ECO:0007669"/>
    <property type="project" value="InterPro"/>
</dbReference>
<dbReference type="AlphaFoldDB" id="A0A9W8GFN4"/>
<keyword evidence="3 6" id="KW-0813">Transport</keyword>
<dbReference type="GO" id="GO:0012505">
    <property type="term" value="C:endomembrane system"/>
    <property type="evidence" value="ECO:0007669"/>
    <property type="project" value="UniProtKB-SubCell"/>
</dbReference>
<evidence type="ECO:0000256" key="7">
    <source>
        <dbReference type="SAM" id="MobiDB-lite"/>
    </source>
</evidence>
<sequence>MMNAAIQTNIARLQVMKAKVLAALRKGENYELKTELNSEYKERRKEAVRRVIANMTVGKDVSGLFTDVLKNMHTDDLEIKKLIYLYLINYAKTQPDLVILAINTFVKDAEDSNPLIRALAIRTMGCLHVQEVLDYLCDPLRKCLKDANPYVRKTAVMCVAKVFNLNAESAEENGFVEGVRAALSDSNTMVVSNAVSALAEMNDMAPQRKVWKLEPQSVSKLLTAINECVEWGQIAILEALSDYTPKDEKEAENICERLLPRLQHANGSVVLTTVRLLLMYEKFVRRADLLAQFAKKMVPPLVTLLSSEPEIQYVALRNINIILQRHPRLLSKEIRVFFCRYNDPIYVKYEKLDVLVRICSERNTEPLLNELKEYAKEVDADFVHRAIQAISRLAICYESAATKAIAVLTELLETKVDHVVQDVIAAAAEILRRYPGKFESAIPTLCEYMDYAIEPHAKSSLVWVLGEYSEHINNVHNLLSTCIDSFIEEEDAGVQLAIINSAVKFFIKQPQRGQVLVLNALKTATEKCANPDVRDRAYIYWRLMSADPNAARAVVLAEKPPVELENVDLSPALLQELVSELGCVSSVLQKSEKLFVYKRTEKAGVPRDSDALGSAQPGDLDGDALGASATDNGSGMAGGMNTTTNEGEPELLISF</sequence>
<evidence type="ECO:0000313" key="10">
    <source>
        <dbReference type="Proteomes" id="UP001151518"/>
    </source>
</evidence>
<dbReference type="EMBL" id="JANBTW010000001">
    <property type="protein sequence ID" value="KAJ2681217.1"/>
    <property type="molecule type" value="Genomic_DNA"/>
</dbReference>
<dbReference type="InterPro" id="IPR011989">
    <property type="entry name" value="ARM-like"/>
</dbReference>
<evidence type="ECO:0000313" key="9">
    <source>
        <dbReference type="EMBL" id="KAJ2681217.1"/>
    </source>
</evidence>
<evidence type="ECO:0000259" key="8">
    <source>
        <dbReference type="Pfam" id="PF01602"/>
    </source>
</evidence>
<dbReference type="GO" id="GO:0006886">
    <property type="term" value="P:intracellular protein transport"/>
    <property type="evidence" value="ECO:0007669"/>
    <property type="project" value="InterPro"/>
</dbReference>
<accession>A0A9W8GFN4</accession>
<evidence type="ECO:0000256" key="6">
    <source>
        <dbReference type="PIRNR" id="PIRNR002291"/>
    </source>
</evidence>
<feature type="domain" description="Clathrin/coatomer adaptor adaptin-like N-terminal" evidence="8">
    <location>
        <begin position="26"/>
        <end position="546"/>
    </location>
</feature>
<dbReference type="PANTHER" id="PTHR11134">
    <property type="entry name" value="ADAPTOR COMPLEX SUBUNIT BETA FAMILY MEMBER"/>
    <property type="match status" value="1"/>
</dbReference>
<proteinExistence type="inferred from homology"/>
<evidence type="ECO:0000256" key="4">
    <source>
        <dbReference type="ARBA" id="ARBA00022927"/>
    </source>
</evidence>
<comment type="subcellular location">
    <subcellularLocation>
        <location evidence="1">Endomembrane system</location>
    </subcellularLocation>
</comment>
<evidence type="ECO:0000256" key="2">
    <source>
        <dbReference type="ARBA" id="ARBA00006613"/>
    </source>
</evidence>
<dbReference type="SUPFAM" id="SSF48371">
    <property type="entry name" value="ARM repeat"/>
    <property type="match status" value="1"/>
</dbReference>
<organism evidence="9 10">
    <name type="scientific">Coemansia spiralis</name>
    <dbReference type="NCBI Taxonomy" id="417178"/>
    <lineage>
        <taxon>Eukaryota</taxon>
        <taxon>Fungi</taxon>
        <taxon>Fungi incertae sedis</taxon>
        <taxon>Zoopagomycota</taxon>
        <taxon>Kickxellomycotina</taxon>
        <taxon>Kickxellomycetes</taxon>
        <taxon>Kickxellales</taxon>
        <taxon>Kickxellaceae</taxon>
        <taxon>Coemansia</taxon>
    </lineage>
</organism>
<dbReference type="InterPro" id="IPR016342">
    <property type="entry name" value="AP_complex_bsu_1_2_4"/>
</dbReference>
<comment type="caution">
    <text evidence="9">The sequence shown here is derived from an EMBL/GenBank/DDBJ whole genome shotgun (WGS) entry which is preliminary data.</text>
</comment>
<evidence type="ECO:0000256" key="3">
    <source>
        <dbReference type="ARBA" id="ARBA00022448"/>
    </source>
</evidence>
<dbReference type="Proteomes" id="UP001151518">
    <property type="component" value="Unassembled WGS sequence"/>
</dbReference>
<keyword evidence="5 6" id="KW-0472">Membrane</keyword>